<dbReference type="AlphaFoldDB" id="Q2VJ23"/>
<sequence>MKVNNIVRIMAVTSGIKTPSSRFRIRQHIEQLRKYNLYVDEIIPPIDKNKSVPFLSKISPKYYIPLYIPWQIIKILQRLPVLLKQTRYKYIWLNRELLTGIPTLEVFFCKKIILDVDDAIWKNPPMGEITARFLAKKAYKIICGNNYLAEWFRRYNNNVYVIPTAVDVHKFIPRCNKRKDIVLGWIGTHGNLKYLEKIYPTLLKILNSNRNVYLNIVSDKRPEFCIDNSRANYIEWSAEDEVQNFQSIDIGLMPLDDNEWTRGKCSYKLLQHMACGSLVVGSPVGMNKEILLEDNGAYPANTENEWMDTLSYLISNFEEIYCIQSKKARRFIECEYSADTIREKLARVMIDD</sequence>
<dbReference type="Pfam" id="PF13692">
    <property type="entry name" value="Glyco_trans_1_4"/>
    <property type="match status" value="1"/>
</dbReference>
<dbReference type="EMBL" id="DQ109552">
    <property type="protein sequence ID" value="AAZ85721.1"/>
    <property type="molecule type" value="Genomic_DNA"/>
</dbReference>
<dbReference type="Gene3D" id="3.40.50.2000">
    <property type="entry name" value="Glycogen Phosphorylase B"/>
    <property type="match status" value="2"/>
</dbReference>
<protein>
    <submittedName>
        <fullName evidence="2">Glycosyl transferase</fullName>
    </submittedName>
    <submittedName>
        <fullName evidence="1">Glycosyltransferase</fullName>
    </submittedName>
</protein>
<gene>
    <name evidence="1" type="primary">wfaJ</name>
    <name evidence="2" type="ORF">PROKKA_00008</name>
</gene>
<accession>Q2VJ23</accession>
<organism evidence="1">
    <name type="scientific">Escherichia coli</name>
    <dbReference type="NCBI Taxonomy" id="562"/>
    <lineage>
        <taxon>Bacteria</taxon>
        <taxon>Pseudomonadati</taxon>
        <taxon>Pseudomonadota</taxon>
        <taxon>Gammaproteobacteria</taxon>
        <taxon>Enterobacterales</taxon>
        <taxon>Enterobacteriaceae</taxon>
        <taxon>Escherichia</taxon>
    </lineage>
</organism>
<reference evidence="1" key="1">
    <citation type="journal article" date="2005" name="Vet. Microbiol.">
        <title>Molecular markers for detection of pathogenic Escherichia coli strains belonging to serogroups O 138 and O 139.</title>
        <authorList>
            <person name="Wang L."/>
            <person name="Liu B."/>
            <person name="Kong Q."/>
            <person name="Steinruck H."/>
            <person name="Krause G."/>
            <person name="Beutin L."/>
            <person name="Feng L."/>
        </authorList>
    </citation>
    <scope>NUCLEOTIDE SEQUENCE</scope>
</reference>
<dbReference type="CAZy" id="GT4">
    <property type="family name" value="Glycosyltransferase Family 4"/>
</dbReference>
<dbReference type="PATRIC" id="fig|562.10471.peg.184"/>
<evidence type="ECO:0000313" key="1">
    <source>
        <dbReference type="EMBL" id="AAZ85721.1"/>
    </source>
</evidence>
<dbReference type="RefSeq" id="WP_236272876.1">
    <property type="nucleotide sequence ID" value="NZ_AP027432.1"/>
</dbReference>
<keyword evidence="1" id="KW-0808">Transferase</keyword>
<proteinExistence type="predicted"/>
<dbReference type="CDD" id="cd03801">
    <property type="entry name" value="GT4_PimA-like"/>
    <property type="match status" value="1"/>
</dbReference>
<dbReference type="GO" id="GO:0016740">
    <property type="term" value="F:transferase activity"/>
    <property type="evidence" value="ECO:0007669"/>
    <property type="project" value="UniProtKB-KW"/>
</dbReference>
<dbReference type="EMBL" id="KJ755548">
    <property type="protein sequence ID" value="AIG62438.1"/>
    <property type="molecule type" value="Genomic_DNA"/>
</dbReference>
<reference evidence="2" key="2">
    <citation type="journal article" date="2016" name="PLoS ONE">
        <title>Comparison of O-Antigen Gene Clusters of All O-Serogroups of Escherichia coli and Proposal for Adopting a New Nomenclature for O-Typing.</title>
        <authorList>
            <person name="DebRoy C."/>
            <person name="Fratamico P.M."/>
            <person name="Yan X."/>
            <person name="Baranzoni G."/>
            <person name="Liu Y."/>
            <person name="Needleman D.S."/>
            <person name="Tebbs R."/>
            <person name="O'Connell C.D."/>
            <person name="Allred A."/>
            <person name="Swimley M."/>
            <person name="Mwangi M."/>
            <person name="Kapur V."/>
            <person name="Raygoza Garay J.A."/>
            <person name="Roberts E.L."/>
            <person name="Katani R."/>
        </authorList>
    </citation>
    <scope>NUCLEOTIDE SEQUENCE</scope>
    <source>
        <strain evidence="2">CDC 63-57</strain>
    </source>
</reference>
<dbReference type="SUPFAM" id="SSF53756">
    <property type="entry name" value="UDP-Glycosyltransferase/glycogen phosphorylase"/>
    <property type="match status" value="1"/>
</dbReference>
<evidence type="ECO:0000313" key="2">
    <source>
        <dbReference type="EMBL" id="AIG62438.1"/>
    </source>
</evidence>
<name>Q2VJ23_ECOLX</name>